<dbReference type="GO" id="GO:0003676">
    <property type="term" value="F:nucleic acid binding"/>
    <property type="evidence" value="ECO:0007669"/>
    <property type="project" value="InterPro"/>
</dbReference>
<name>A0A916Y5S0_9HYPH</name>
<evidence type="ECO:0000313" key="6">
    <source>
        <dbReference type="Proteomes" id="UP000613160"/>
    </source>
</evidence>
<comment type="cofactor">
    <cofactor evidence="1">
        <name>Mg(2+)</name>
        <dbReference type="ChEBI" id="CHEBI:18420"/>
    </cofactor>
</comment>
<dbReference type="SMART" id="SM00990">
    <property type="entry name" value="VRR_NUC"/>
    <property type="match status" value="1"/>
</dbReference>
<dbReference type="InterPro" id="IPR014883">
    <property type="entry name" value="VRR_NUC"/>
</dbReference>
<keyword evidence="3" id="KW-0378">Hydrolase</keyword>
<protein>
    <recommendedName>
        <fullName evidence="4">VRR-NUC domain-containing protein</fullName>
    </recommendedName>
</protein>
<proteinExistence type="predicted"/>
<organism evidence="5 6">
    <name type="scientific">Aureimonas glaciei</name>
    <dbReference type="NCBI Taxonomy" id="1776957"/>
    <lineage>
        <taxon>Bacteria</taxon>
        <taxon>Pseudomonadati</taxon>
        <taxon>Pseudomonadota</taxon>
        <taxon>Alphaproteobacteria</taxon>
        <taxon>Hyphomicrobiales</taxon>
        <taxon>Aurantimonadaceae</taxon>
        <taxon>Aureimonas</taxon>
    </lineage>
</organism>
<sequence>MSAAREDAIHAGIVQYIRLCHPDCLVWHTPNGGRRDKREAAKLKWLGVLPGVPDLIIMRPMGLVYFMEVKGPKGVLSADQNAFRNHCERHAVPWALVHSIDEAREALKRWRLVGREVPSDAASVTAPTASDRQTP</sequence>
<reference evidence="5" key="1">
    <citation type="journal article" date="2014" name="Int. J. Syst. Evol. Microbiol.">
        <title>Complete genome sequence of Corynebacterium casei LMG S-19264T (=DSM 44701T), isolated from a smear-ripened cheese.</title>
        <authorList>
            <consortium name="US DOE Joint Genome Institute (JGI-PGF)"/>
            <person name="Walter F."/>
            <person name="Albersmeier A."/>
            <person name="Kalinowski J."/>
            <person name="Ruckert C."/>
        </authorList>
    </citation>
    <scope>NUCLEOTIDE SEQUENCE</scope>
    <source>
        <strain evidence="5">CGMCC 1.15493</strain>
    </source>
</reference>
<dbReference type="EMBL" id="BMJJ01000009">
    <property type="protein sequence ID" value="GGD30983.1"/>
    <property type="molecule type" value="Genomic_DNA"/>
</dbReference>
<keyword evidence="2" id="KW-0540">Nuclease</keyword>
<dbReference type="Pfam" id="PF08774">
    <property type="entry name" value="VRR_NUC"/>
    <property type="match status" value="1"/>
</dbReference>
<dbReference type="GO" id="GO:0004518">
    <property type="term" value="F:nuclease activity"/>
    <property type="evidence" value="ECO:0007669"/>
    <property type="project" value="UniProtKB-KW"/>
</dbReference>
<dbReference type="InterPro" id="IPR011856">
    <property type="entry name" value="tRNA_endonuc-like_dom_sf"/>
</dbReference>
<feature type="domain" description="VRR-NUC" evidence="4">
    <location>
        <begin position="4"/>
        <end position="101"/>
    </location>
</feature>
<evidence type="ECO:0000256" key="1">
    <source>
        <dbReference type="ARBA" id="ARBA00001946"/>
    </source>
</evidence>
<gene>
    <name evidence="5" type="ORF">GCM10011335_37520</name>
</gene>
<evidence type="ECO:0000313" key="5">
    <source>
        <dbReference type="EMBL" id="GGD30983.1"/>
    </source>
</evidence>
<dbReference type="Gene3D" id="3.40.1350.10">
    <property type="match status" value="1"/>
</dbReference>
<dbReference type="AlphaFoldDB" id="A0A916Y5S0"/>
<accession>A0A916Y5S0</accession>
<evidence type="ECO:0000256" key="3">
    <source>
        <dbReference type="ARBA" id="ARBA00022801"/>
    </source>
</evidence>
<dbReference type="GO" id="GO:0016788">
    <property type="term" value="F:hydrolase activity, acting on ester bonds"/>
    <property type="evidence" value="ECO:0007669"/>
    <property type="project" value="InterPro"/>
</dbReference>
<reference evidence="5" key="2">
    <citation type="submission" date="2020-09" db="EMBL/GenBank/DDBJ databases">
        <authorList>
            <person name="Sun Q."/>
            <person name="Zhou Y."/>
        </authorList>
    </citation>
    <scope>NUCLEOTIDE SEQUENCE</scope>
    <source>
        <strain evidence="5">CGMCC 1.15493</strain>
    </source>
</reference>
<comment type="caution">
    <text evidence="5">The sequence shown here is derived from an EMBL/GenBank/DDBJ whole genome shotgun (WGS) entry which is preliminary data.</text>
</comment>
<dbReference type="RefSeq" id="WP_188853571.1">
    <property type="nucleotide sequence ID" value="NZ_BMJJ01000009.1"/>
</dbReference>
<evidence type="ECO:0000256" key="2">
    <source>
        <dbReference type="ARBA" id="ARBA00022722"/>
    </source>
</evidence>
<keyword evidence="6" id="KW-1185">Reference proteome</keyword>
<dbReference type="Proteomes" id="UP000613160">
    <property type="component" value="Unassembled WGS sequence"/>
</dbReference>
<evidence type="ECO:0000259" key="4">
    <source>
        <dbReference type="SMART" id="SM00990"/>
    </source>
</evidence>